<organism evidence="5 6">
    <name type="scientific">Manganibacter manganicus</name>
    <dbReference type="NCBI Taxonomy" id="1873176"/>
    <lineage>
        <taxon>Bacteria</taxon>
        <taxon>Pseudomonadati</taxon>
        <taxon>Pseudomonadota</taxon>
        <taxon>Alphaproteobacteria</taxon>
        <taxon>Hyphomicrobiales</taxon>
        <taxon>Phyllobacteriaceae</taxon>
        <taxon>Manganibacter</taxon>
    </lineage>
</organism>
<dbReference type="NCBIfam" id="TIGR01414">
    <property type="entry name" value="autotrans_barl"/>
    <property type="match status" value="1"/>
</dbReference>
<evidence type="ECO:0000313" key="5">
    <source>
        <dbReference type="EMBL" id="OQM74225.1"/>
    </source>
</evidence>
<dbReference type="Gene3D" id="2.40.128.130">
    <property type="entry name" value="Autotransporter beta-domain"/>
    <property type="match status" value="1"/>
</dbReference>
<dbReference type="InterPro" id="IPR005546">
    <property type="entry name" value="Autotransporte_beta"/>
</dbReference>
<accession>A0A1V8RLZ1</accession>
<feature type="compositionally biased region" description="Low complexity" evidence="2">
    <location>
        <begin position="101"/>
        <end position="117"/>
    </location>
</feature>
<dbReference type="InterPro" id="IPR013425">
    <property type="entry name" value="Autotrns_rpt"/>
</dbReference>
<proteinExistence type="predicted"/>
<feature type="compositionally biased region" description="Gly residues" evidence="2">
    <location>
        <begin position="118"/>
        <end position="129"/>
    </location>
</feature>
<dbReference type="STRING" id="1873176.BFN67_05075"/>
<dbReference type="NCBIfam" id="TIGR02601">
    <property type="entry name" value="autotrns_rpt"/>
    <property type="match status" value="3"/>
</dbReference>
<dbReference type="SUPFAM" id="SSF51126">
    <property type="entry name" value="Pectin lyase-like"/>
    <property type="match status" value="1"/>
</dbReference>
<dbReference type="Pfam" id="PF18883">
    <property type="entry name" value="AC_1"/>
    <property type="match status" value="1"/>
</dbReference>
<evidence type="ECO:0000259" key="4">
    <source>
        <dbReference type="PROSITE" id="PS51208"/>
    </source>
</evidence>
<feature type="compositionally biased region" description="Gly residues" evidence="2">
    <location>
        <begin position="70"/>
        <end position="100"/>
    </location>
</feature>
<feature type="chain" id="PRO_5012867704" description="Autotransporter domain-containing protein" evidence="3">
    <location>
        <begin position="25"/>
        <end position="1452"/>
    </location>
</feature>
<dbReference type="CDD" id="cd01344">
    <property type="entry name" value="PL2_Passenger_AT"/>
    <property type="match status" value="1"/>
</dbReference>
<name>A0A1V8RLZ1_9HYPH</name>
<dbReference type="Pfam" id="PF03797">
    <property type="entry name" value="Autotransporter"/>
    <property type="match status" value="1"/>
</dbReference>
<dbReference type="InterPro" id="IPR036709">
    <property type="entry name" value="Autotransporte_beta_dom_sf"/>
</dbReference>
<reference evidence="5 6" key="1">
    <citation type="journal article" date="2016" name="Int. J. Syst. Evol. Microbiol.">
        <title>Pseudaminobacter manganicus sp. nov., isolated from sludge of a manganese mine.</title>
        <authorList>
            <person name="Li J."/>
            <person name="Huang J."/>
            <person name="Liao S."/>
            <person name="Wang G."/>
        </authorList>
    </citation>
    <scope>NUCLEOTIDE SEQUENCE [LARGE SCALE GENOMIC DNA]</scope>
    <source>
        <strain evidence="5 6">JH-7</strain>
    </source>
</reference>
<evidence type="ECO:0000256" key="3">
    <source>
        <dbReference type="SAM" id="SignalP"/>
    </source>
</evidence>
<feature type="compositionally biased region" description="Gly residues" evidence="2">
    <location>
        <begin position="143"/>
        <end position="168"/>
    </location>
</feature>
<dbReference type="EMBL" id="MDET01000034">
    <property type="protein sequence ID" value="OQM74225.1"/>
    <property type="molecule type" value="Genomic_DNA"/>
</dbReference>
<evidence type="ECO:0000256" key="1">
    <source>
        <dbReference type="ARBA" id="ARBA00022729"/>
    </source>
</evidence>
<dbReference type="SUPFAM" id="SSF103515">
    <property type="entry name" value="Autotransporter"/>
    <property type="match status" value="1"/>
</dbReference>
<comment type="caution">
    <text evidence="5">The sequence shown here is derived from an EMBL/GenBank/DDBJ whole genome shotgun (WGS) entry which is preliminary data.</text>
</comment>
<dbReference type="GO" id="GO:0019867">
    <property type="term" value="C:outer membrane"/>
    <property type="evidence" value="ECO:0007669"/>
    <property type="project" value="InterPro"/>
</dbReference>
<dbReference type="InterPro" id="IPR051551">
    <property type="entry name" value="Autotransporter_adhesion"/>
</dbReference>
<dbReference type="InterPro" id="IPR012332">
    <property type="entry name" value="Autotransporter_pectin_lyase_C"/>
</dbReference>
<evidence type="ECO:0000256" key="2">
    <source>
        <dbReference type="SAM" id="MobiDB-lite"/>
    </source>
</evidence>
<gene>
    <name evidence="5" type="ORF">BFN67_05075</name>
</gene>
<dbReference type="SMART" id="SM00869">
    <property type="entry name" value="Autotransporter"/>
    <property type="match status" value="1"/>
</dbReference>
<dbReference type="InterPro" id="IPR006315">
    <property type="entry name" value="OM_autotransptr_brl_dom"/>
</dbReference>
<keyword evidence="6" id="KW-1185">Reference proteome</keyword>
<dbReference type="Gene3D" id="2.160.20.20">
    <property type="match status" value="1"/>
</dbReference>
<dbReference type="PANTHER" id="PTHR35037">
    <property type="entry name" value="C-TERMINAL REGION OF AIDA-LIKE PROTEIN"/>
    <property type="match status" value="1"/>
</dbReference>
<dbReference type="InterPro" id="IPR011050">
    <property type="entry name" value="Pectin_lyase_fold/virulence"/>
</dbReference>
<dbReference type="InterPro" id="IPR043990">
    <property type="entry name" value="AC_1"/>
</dbReference>
<sequence>MTALALAGALSVPGLILAPTSVYAAGGAGGAAYRDDPSAPGGAGGVNAGDVGEKGQTRSGGGINPKLATGSGGGGGGAAAAGGDGGDNGHGTAGSAGGAAGAAPGEDGQDGKMAPNGTGAGGGGGGAHGVQGASIEISEGETVKGGAGGAGGEAAGTTRGGGAGGGGSGGYGAQVDAGAASNAGTAQGGNGGLGGGHEGGGFITNAGSGGDGGAGIGLSDGASVVNTGDAIGGTGGEGGQTLTGIGGGGGNGGAGILGGDHVAIVNQGLATGGAGARNGPGVRVTGANGNGGHGIFVGENAHITNQDSGSIIGGVGAAGEGLGGNGGAGIRAFDTVTIVNQDSATITGGVGADAGAFSEAGNGGAGVTASGNLDNSATISGGVGGTGWDGISSGAGGAGVDSTALTILNTGVISGGAGGAAATTGISIVGAGGVGVTGSDLTVINSGTIAGGLADNGTGTQAAAVDFTGGVNRLELRTGYVFNGDIIANGAQDTLVLGGSSSDDVFDTGLIGDAAQYRGFDAFEKTGTGTWTLTGATTAATPWTLVDGTLSISADNQLGDPSQPVTFDGGTLENTAAFDTTRNVTVDAGGGTFQTDADLGVSGIISGVGGLSKTGAGTLALSGANTYTGGTTIVDGVIEASRADGNGVIDALGSGLITLAGGTLRSTLNAASTLNSYLIAAGTTGTITTASGTILYINGTRGQSFDVDGNVVFGSAIDTGTIFFQPAGVHLGADRTSEVLIAGGTLVAGNNTFADYLSWNSKAIKVDTAATLDLGSFSTNIWNLQDGPTGGGTVDWQSALGIATGNFSGILAGSNGLFKLLPGTLTLSGTNTYTGGTRLFDGVLSISSDVNLGDASGDVTFDGGTLENTAAFTTARNFTVDGGGGTFQTDADLTVNGLISGNGSLTKTGASTLTLEGDGSGFAGQTDVVGGTLLVGGSAGSATMLGGVLDVLSGGRLGGHGTVGTTTLHSGGVIAPGASIGTLTVNGDFIGDGGVLEIETVLGDDSSDTDLLVVTGNTSGNAAVEIINRGGTGAATVEGIKIVDVGGASDATFSLLGDYIMNGEQAVVVGAYGYTLHKNGVSTPDDGDWYLRSGLIDPGGPTDPADPVFQPGAPIYEVYGQLLQGLNGVSTLRQRVGNRYWTGAGNGSVAQGDGPGTVEAEPMPSAGGGVAMDARGIWARIEGAHGHYEPKSSTGSADYDLDTFKMETGIDGQFYKSEAGRLIGGVTVHYGHASADISSPYGTGSIDTDGYGLGATLTWYGQNGFYLDGQARATWYDSDLTSDTLGRRLADGNDGFGYAFSAETGKRIDLNANWTLTPQAQLVYSSVDFDSFTDPFGAGVTLDSGDSLRGRLGLAASYESAWLGDTGKISRSHVYGIANLYHEFLDGSVTDVAGIKFSNENERTWGGIGAGGSYNWNDDKYALYGEVSLNTSLSNFADSYTLNGTAGFRVRF</sequence>
<feature type="region of interest" description="Disordered" evidence="2">
    <location>
        <begin position="41"/>
        <end position="168"/>
    </location>
</feature>
<feature type="region of interest" description="Disordered" evidence="2">
    <location>
        <begin position="1143"/>
        <end position="1162"/>
    </location>
</feature>
<keyword evidence="1 3" id="KW-0732">Signal</keyword>
<feature type="domain" description="Autotransporter" evidence="4">
    <location>
        <begin position="1170"/>
        <end position="1452"/>
    </location>
</feature>
<dbReference type="PANTHER" id="PTHR35037:SF3">
    <property type="entry name" value="C-TERMINAL REGION OF AIDA-LIKE PROTEIN"/>
    <property type="match status" value="1"/>
</dbReference>
<dbReference type="Pfam" id="PF12951">
    <property type="entry name" value="PATR"/>
    <property type="match status" value="4"/>
</dbReference>
<dbReference type="Proteomes" id="UP000191905">
    <property type="component" value="Unassembled WGS sequence"/>
</dbReference>
<dbReference type="PROSITE" id="PS51208">
    <property type="entry name" value="AUTOTRANSPORTER"/>
    <property type="match status" value="1"/>
</dbReference>
<protein>
    <recommendedName>
        <fullName evidence="4">Autotransporter domain-containing protein</fullName>
    </recommendedName>
</protein>
<feature type="signal peptide" evidence="3">
    <location>
        <begin position="1"/>
        <end position="24"/>
    </location>
</feature>
<evidence type="ECO:0000313" key="6">
    <source>
        <dbReference type="Proteomes" id="UP000191905"/>
    </source>
</evidence>